<sequence length="59" mass="6908">MLNLIEKYNELTKSELEELAEITLLATESLINTIVEEGKQNEQWFLDYLDNLNKLSVSY</sequence>
<organism evidence="1">
    <name type="scientific">virus sp. ctML55</name>
    <dbReference type="NCBI Taxonomy" id="2827627"/>
    <lineage>
        <taxon>Viruses</taxon>
    </lineage>
</organism>
<accession>A0A8S5RII8</accession>
<evidence type="ECO:0000313" key="1">
    <source>
        <dbReference type="EMBL" id="DAE30930.1"/>
    </source>
</evidence>
<protein>
    <submittedName>
        <fullName evidence="1">Uncharacterized protein</fullName>
    </submittedName>
</protein>
<name>A0A8S5RII8_9VIRU</name>
<reference evidence="1" key="1">
    <citation type="journal article" date="2021" name="Proc. Natl. Acad. Sci. U.S.A.">
        <title>A Catalog of Tens of Thousands of Viruses from Human Metagenomes Reveals Hidden Associations with Chronic Diseases.</title>
        <authorList>
            <person name="Tisza M.J."/>
            <person name="Buck C.B."/>
        </authorList>
    </citation>
    <scope>NUCLEOTIDE SEQUENCE</scope>
    <source>
        <strain evidence="1">CtML55</strain>
    </source>
</reference>
<proteinExistence type="predicted"/>
<dbReference type="EMBL" id="BK059105">
    <property type="protein sequence ID" value="DAE30930.1"/>
    <property type="molecule type" value="Genomic_DNA"/>
</dbReference>